<gene>
    <name evidence="2" type="ORF">P4826_15525</name>
</gene>
<reference evidence="2 3" key="1">
    <citation type="submission" date="2023-03" db="EMBL/GenBank/DDBJ databases">
        <title>Diaphorobacter basophil sp. nov., isolated from a sewage-treatment plant.</title>
        <authorList>
            <person name="Yang K."/>
        </authorList>
    </citation>
    <scope>NUCLEOTIDE SEQUENCE [LARGE SCALE GENOMIC DNA]</scope>
    <source>
        <strain evidence="2 3">Y-1</strain>
    </source>
</reference>
<accession>A0ABZ0J0M8</accession>
<protein>
    <submittedName>
        <fullName evidence="2">Uncharacterized protein</fullName>
    </submittedName>
</protein>
<dbReference type="RefSeq" id="WP_317701270.1">
    <property type="nucleotide sequence ID" value="NZ_CP136921.1"/>
</dbReference>
<organism evidence="2 3">
    <name type="scientific">Diaphorobacter limosus</name>
    <dbReference type="NCBI Taxonomy" id="3036128"/>
    <lineage>
        <taxon>Bacteria</taxon>
        <taxon>Pseudomonadati</taxon>
        <taxon>Pseudomonadota</taxon>
        <taxon>Betaproteobacteria</taxon>
        <taxon>Burkholderiales</taxon>
        <taxon>Comamonadaceae</taxon>
        <taxon>Diaphorobacter</taxon>
    </lineage>
</organism>
<dbReference type="Proteomes" id="UP001303211">
    <property type="component" value="Chromosome"/>
</dbReference>
<feature type="region of interest" description="Disordered" evidence="1">
    <location>
        <begin position="214"/>
        <end position="241"/>
    </location>
</feature>
<evidence type="ECO:0000313" key="3">
    <source>
        <dbReference type="Proteomes" id="UP001303211"/>
    </source>
</evidence>
<proteinExistence type="predicted"/>
<keyword evidence="3" id="KW-1185">Reference proteome</keyword>
<evidence type="ECO:0000313" key="2">
    <source>
        <dbReference type="EMBL" id="WOO31799.1"/>
    </source>
</evidence>
<name>A0ABZ0J0M8_9BURK</name>
<feature type="compositionally biased region" description="Pro residues" evidence="1">
    <location>
        <begin position="223"/>
        <end position="235"/>
    </location>
</feature>
<dbReference type="EMBL" id="CP136921">
    <property type="protein sequence ID" value="WOO31799.1"/>
    <property type="molecule type" value="Genomic_DNA"/>
</dbReference>
<evidence type="ECO:0000256" key="1">
    <source>
        <dbReference type="SAM" id="MobiDB-lite"/>
    </source>
</evidence>
<sequence length="508" mass="54021">MKNILLMGLTDHEAAAVEIMIGMNWRDHRCITLKRELPLAIPEQHAAARSCEACVLDLFGLGMRKYSPANATRLMEVMAGRPAVLLTGGDGGGWLEAKLPLAKGQHIGWVGMPYTSAGLRDAIKKVKEAAERMVPPAAAAVAAAPAAMPGRARPVVSLDVEPALPAAVAEAEPAAVPAWRRAMELADQLKRKAAPVVSARPAARAAVTEAVLANPPARRPAAPVAPPPTPAPEPAPMRARASAPMPLPKAQASSVSLAPPATRMATDAVGLGKGALAALLQVFPLLRDQPLIGLTEKIIGHDGPMLLRIGTDAAFVTHTRAGWLASGLRVSALPKLLRTPRLVESVRAEPLDPDHVEETVRQRFDGKFHRAQKPLDVITWELVSDVMRDMKLQRQGDLTFQLRRFPNFPMLAGVGPLDVQLAAICARMPQSISELLRAFPKHEQDVLRFVVLCVVSGLAKVIPGGPVAAGAVAPPRAAQAQAPVAAAARKPEVAARRGFFKSLMDKLF</sequence>